<sequence>MPGATAGTGGHVLFVYNLGVDKDEHSLYKLFANYGKVINVNIIRDAATGLSMGYGFVTMATYQHCVSAIKACNGRRYVQRHL</sequence>
<organism evidence="4 5">
    <name type="scientific">Haemaphysalis longicornis</name>
    <name type="common">Bush tick</name>
    <dbReference type="NCBI Taxonomy" id="44386"/>
    <lineage>
        <taxon>Eukaryota</taxon>
        <taxon>Metazoa</taxon>
        <taxon>Ecdysozoa</taxon>
        <taxon>Arthropoda</taxon>
        <taxon>Chelicerata</taxon>
        <taxon>Arachnida</taxon>
        <taxon>Acari</taxon>
        <taxon>Parasitiformes</taxon>
        <taxon>Ixodida</taxon>
        <taxon>Ixodoidea</taxon>
        <taxon>Ixodidae</taxon>
        <taxon>Haemaphysalinae</taxon>
        <taxon>Haemaphysalis</taxon>
    </lineage>
</organism>
<keyword evidence="5" id="KW-1185">Reference proteome</keyword>
<dbReference type="SUPFAM" id="SSF54928">
    <property type="entry name" value="RNA-binding domain, RBD"/>
    <property type="match status" value="1"/>
</dbReference>
<dbReference type="Proteomes" id="UP000821853">
    <property type="component" value="Chromosome 9"/>
</dbReference>
<dbReference type="SMART" id="SM00360">
    <property type="entry name" value="RRM"/>
    <property type="match status" value="1"/>
</dbReference>
<protein>
    <recommendedName>
        <fullName evidence="3">RRM domain-containing protein</fullName>
    </recommendedName>
</protein>
<dbReference type="PANTHER" id="PTHR48027">
    <property type="entry name" value="HETEROGENEOUS NUCLEAR RIBONUCLEOPROTEIN 87F-RELATED"/>
    <property type="match status" value="1"/>
</dbReference>
<evidence type="ECO:0000256" key="2">
    <source>
        <dbReference type="PROSITE-ProRule" id="PRU00176"/>
    </source>
</evidence>
<dbReference type="EMBL" id="JABSTR010000011">
    <property type="protein sequence ID" value="KAH9382193.1"/>
    <property type="molecule type" value="Genomic_DNA"/>
</dbReference>
<dbReference type="InterPro" id="IPR035979">
    <property type="entry name" value="RBD_domain_sf"/>
</dbReference>
<dbReference type="Gene3D" id="3.30.70.330">
    <property type="match status" value="1"/>
</dbReference>
<dbReference type="PROSITE" id="PS50102">
    <property type="entry name" value="RRM"/>
    <property type="match status" value="1"/>
</dbReference>
<evidence type="ECO:0000313" key="4">
    <source>
        <dbReference type="EMBL" id="KAH9382193.1"/>
    </source>
</evidence>
<accession>A0A9J6H542</accession>
<gene>
    <name evidence="4" type="ORF">HPB48_023049</name>
</gene>
<evidence type="ECO:0000313" key="5">
    <source>
        <dbReference type="Proteomes" id="UP000821853"/>
    </source>
</evidence>
<dbReference type="InterPro" id="IPR052462">
    <property type="entry name" value="SLIRP/GR-RBP-like"/>
</dbReference>
<dbReference type="InterPro" id="IPR012677">
    <property type="entry name" value="Nucleotide-bd_a/b_plait_sf"/>
</dbReference>
<evidence type="ECO:0000256" key="1">
    <source>
        <dbReference type="ARBA" id="ARBA00022884"/>
    </source>
</evidence>
<feature type="domain" description="RRM" evidence="3">
    <location>
        <begin position="11"/>
        <end position="82"/>
    </location>
</feature>
<dbReference type="OrthoDB" id="266020at2759"/>
<dbReference type="AlphaFoldDB" id="A0A9J6H542"/>
<dbReference type="OMA" id="HCVSAIK"/>
<name>A0A9J6H542_HAELO</name>
<dbReference type="Pfam" id="PF00076">
    <property type="entry name" value="RRM_1"/>
    <property type="match status" value="1"/>
</dbReference>
<dbReference type="VEuPathDB" id="VectorBase:HLOH_057898"/>
<dbReference type="GO" id="GO:0003723">
    <property type="term" value="F:RNA binding"/>
    <property type="evidence" value="ECO:0007669"/>
    <property type="project" value="UniProtKB-UniRule"/>
</dbReference>
<proteinExistence type="predicted"/>
<evidence type="ECO:0000259" key="3">
    <source>
        <dbReference type="PROSITE" id="PS50102"/>
    </source>
</evidence>
<reference evidence="4 5" key="1">
    <citation type="journal article" date="2020" name="Cell">
        <title>Large-Scale Comparative Analyses of Tick Genomes Elucidate Their Genetic Diversity and Vector Capacities.</title>
        <authorList>
            <consortium name="Tick Genome and Microbiome Consortium (TIGMIC)"/>
            <person name="Jia N."/>
            <person name="Wang J."/>
            <person name="Shi W."/>
            <person name="Du L."/>
            <person name="Sun Y."/>
            <person name="Zhan W."/>
            <person name="Jiang J.F."/>
            <person name="Wang Q."/>
            <person name="Zhang B."/>
            <person name="Ji P."/>
            <person name="Bell-Sakyi L."/>
            <person name="Cui X.M."/>
            <person name="Yuan T.T."/>
            <person name="Jiang B.G."/>
            <person name="Yang W.F."/>
            <person name="Lam T.T."/>
            <person name="Chang Q.C."/>
            <person name="Ding S.J."/>
            <person name="Wang X.J."/>
            <person name="Zhu J.G."/>
            <person name="Ruan X.D."/>
            <person name="Zhao L."/>
            <person name="Wei J.T."/>
            <person name="Ye R.Z."/>
            <person name="Que T.C."/>
            <person name="Du C.H."/>
            <person name="Zhou Y.H."/>
            <person name="Cheng J.X."/>
            <person name="Dai P.F."/>
            <person name="Guo W.B."/>
            <person name="Han X.H."/>
            <person name="Huang E.J."/>
            <person name="Li L.F."/>
            <person name="Wei W."/>
            <person name="Gao Y.C."/>
            <person name="Liu J.Z."/>
            <person name="Shao H.Z."/>
            <person name="Wang X."/>
            <person name="Wang C.C."/>
            <person name="Yang T.C."/>
            <person name="Huo Q.B."/>
            <person name="Li W."/>
            <person name="Chen H.Y."/>
            <person name="Chen S.E."/>
            <person name="Zhou L.G."/>
            <person name="Ni X.B."/>
            <person name="Tian J.H."/>
            <person name="Sheng Y."/>
            <person name="Liu T."/>
            <person name="Pan Y.S."/>
            <person name="Xia L.Y."/>
            <person name="Li J."/>
            <person name="Zhao F."/>
            <person name="Cao W.C."/>
        </authorList>
    </citation>
    <scope>NUCLEOTIDE SEQUENCE [LARGE SCALE GENOMIC DNA]</scope>
    <source>
        <strain evidence="4">HaeL-2018</strain>
    </source>
</reference>
<comment type="caution">
    <text evidence="4">The sequence shown here is derived from an EMBL/GenBank/DDBJ whole genome shotgun (WGS) entry which is preliminary data.</text>
</comment>
<dbReference type="InterPro" id="IPR000504">
    <property type="entry name" value="RRM_dom"/>
</dbReference>
<keyword evidence="1 2" id="KW-0694">RNA-binding</keyword>